<accession>A0A6N2KLU6</accession>
<evidence type="ECO:0000256" key="1">
    <source>
        <dbReference type="SAM" id="MobiDB-lite"/>
    </source>
</evidence>
<evidence type="ECO:0000313" key="2">
    <source>
        <dbReference type="EMBL" id="VFU28999.1"/>
    </source>
</evidence>
<name>A0A6N2KLU6_SALVM</name>
<feature type="compositionally biased region" description="Pro residues" evidence="1">
    <location>
        <begin position="180"/>
        <end position="190"/>
    </location>
</feature>
<protein>
    <submittedName>
        <fullName evidence="2">Uncharacterized protein</fullName>
    </submittedName>
</protein>
<dbReference type="AlphaFoldDB" id="A0A6N2KLU6"/>
<feature type="region of interest" description="Disordered" evidence="1">
    <location>
        <begin position="161"/>
        <end position="235"/>
    </location>
</feature>
<organism evidence="2">
    <name type="scientific">Salix viminalis</name>
    <name type="common">Common osier</name>
    <name type="synonym">Basket willow</name>
    <dbReference type="NCBI Taxonomy" id="40686"/>
    <lineage>
        <taxon>Eukaryota</taxon>
        <taxon>Viridiplantae</taxon>
        <taxon>Streptophyta</taxon>
        <taxon>Embryophyta</taxon>
        <taxon>Tracheophyta</taxon>
        <taxon>Spermatophyta</taxon>
        <taxon>Magnoliopsida</taxon>
        <taxon>eudicotyledons</taxon>
        <taxon>Gunneridae</taxon>
        <taxon>Pentapetalae</taxon>
        <taxon>rosids</taxon>
        <taxon>fabids</taxon>
        <taxon>Malpighiales</taxon>
        <taxon>Salicaceae</taxon>
        <taxon>Saliceae</taxon>
        <taxon>Salix</taxon>
    </lineage>
</organism>
<feature type="compositionally biased region" description="Acidic residues" evidence="1">
    <location>
        <begin position="197"/>
        <end position="235"/>
    </location>
</feature>
<dbReference type="EMBL" id="CAADRP010000480">
    <property type="protein sequence ID" value="VFU28999.1"/>
    <property type="molecule type" value="Genomic_DNA"/>
</dbReference>
<reference evidence="2" key="1">
    <citation type="submission" date="2019-03" db="EMBL/GenBank/DDBJ databases">
        <authorList>
            <person name="Mank J."/>
            <person name="Almeida P."/>
        </authorList>
    </citation>
    <scope>NUCLEOTIDE SEQUENCE</scope>
    <source>
        <strain evidence="2">78183</strain>
    </source>
</reference>
<proteinExistence type="predicted"/>
<gene>
    <name evidence="2" type="ORF">SVIM_LOCUS100624</name>
</gene>
<sequence>MRLRVTKTFKHKKNPKIWSIIGRRKWRKRSVWVAAVGRERGEEDIVISQAIRILNPSWAGSAEQQVCHIRDAFREFWGQNWSSITPVIVKTLGRGRNPTFAESFEKKGEKRGRSRNDEVRCIKEKKQVMFENEEGTKVWCNSSNKGPRAEHPQQREMTKFSLEDGEGPSFPRPKRQRPSSPSPPPPPPPDFTMEEIVREDEESDEDEEEDDVDTSDGSEEEDEEEEEEDEEEEDG</sequence>